<dbReference type="AlphaFoldDB" id="A0A2R6NJM2"/>
<accession>A0A2R6NJM2</accession>
<evidence type="ECO:0000313" key="1">
    <source>
        <dbReference type="EMBL" id="PSR72569.1"/>
    </source>
</evidence>
<comment type="caution">
    <text evidence="1">The sequence shown here is derived from an EMBL/GenBank/DDBJ whole genome shotgun (WGS) entry which is preliminary data.</text>
</comment>
<name>A0A2R6NJM2_9APHY</name>
<keyword evidence="2" id="KW-1185">Reference proteome</keyword>
<evidence type="ECO:0000313" key="2">
    <source>
        <dbReference type="Proteomes" id="UP000186601"/>
    </source>
</evidence>
<evidence type="ECO:0008006" key="3">
    <source>
        <dbReference type="Google" id="ProtNLM"/>
    </source>
</evidence>
<organism evidence="1 2">
    <name type="scientific">Hermanssonia centrifuga</name>
    <dbReference type="NCBI Taxonomy" id="98765"/>
    <lineage>
        <taxon>Eukaryota</taxon>
        <taxon>Fungi</taxon>
        <taxon>Dikarya</taxon>
        <taxon>Basidiomycota</taxon>
        <taxon>Agaricomycotina</taxon>
        <taxon>Agaricomycetes</taxon>
        <taxon>Polyporales</taxon>
        <taxon>Meruliaceae</taxon>
        <taxon>Hermanssonia</taxon>
    </lineage>
</organism>
<protein>
    <recommendedName>
        <fullName evidence="3">F-box domain-containing protein</fullName>
    </recommendedName>
</protein>
<reference evidence="1 2" key="1">
    <citation type="submission" date="2018-02" db="EMBL/GenBank/DDBJ databases">
        <title>Genome sequence of the basidiomycete white-rot fungus Phlebia centrifuga.</title>
        <authorList>
            <person name="Granchi Z."/>
            <person name="Peng M."/>
            <person name="de Vries R.P."/>
            <person name="Hilden K."/>
            <person name="Makela M.R."/>
            <person name="Grigoriev I."/>
            <person name="Riley R."/>
        </authorList>
    </citation>
    <scope>NUCLEOTIDE SEQUENCE [LARGE SCALE GENOMIC DNA]</scope>
    <source>
        <strain evidence="1 2">FBCC195</strain>
    </source>
</reference>
<dbReference type="EMBL" id="MLYV02001153">
    <property type="protein sequence ID" value="PSR72569.1"/>
    <property type="molecule type" value="Genomic_DNA"/>
</dbReference>
<proteinExistence type="predicted"/>
<sequence>MSDAFAHIPQEIIDDIIDLISSKTDLSSCTLVSRSWLTRSRRNLFAEVNLKDKGVQNQFHSFLAFLTANDKDSLLGPPISGCIQRVCIHNCRPLSKAREKINTDMLRSLLFLLPNLRDLELSKATLSGVTPSDPAGWLVSRPIHLDSLSLLGTTTVSQNPSEIIASLCLFSSIKVLRIEMFVTVEGFERLYSYPQNLTAQSTHPLLSTEDPYFPSRLRVSSIKSPNYSQTPFFLALIAKTASAETITDVDVACRTSDQIRALGSFLSVVGRRIKKITVDVIKLSSESHSNLTPSDILQASNLSACTALTHLTLRMTLHPYHREMNIIAFTAVRTFLSVTPTTAQTVILEIQLTGLNHFYELWDLYLHRIRSTAASEFTDLQSAIKQREEVRKFCIRWGDMQRDRLEEQVIDGLQLFARAQLSELDADGILCFESM</sequence>
<gene>
    <name evidence="1" type="ORF">PHLCEN_2v11562</name>
</gene>
<dbReference type="Proteomes" id="UP000186601">
    <property type="component" value="Unassembled WGS sequence"/>
</dbReference>